<dbReference type="InParanoid" id="A0A0G4EUN8"/>
<reference evidence="2 3" key="1">
    <citation type="submission" date="2014-11" db="EMBL/GenBank/DDBJ databases">
        <authorList>
            <person name="Zhu J."/>
            <person name="Qi W."/>
            <person name="Song R."/>
        </authorList>
    </citation>
    <scope>NUCLEOTIDE SEQUENCE [LARGE SCALE GENOMIC DNA]</scope>
</reference>
<dbReference type="EMBL" id="CDMY01000323">
    <property type="protein sequence ID" value="CEM02299.1"/>
    <property type="molecule type" value="Genomic_DNA"/>
</dbReference>
<gene>
    <name evidence="2" type="ORF">Vbra_5411</name>
</gene>
<keyword evidence="3" id="KW-1185">Reference proteome</keyword>
<evidence type="ECO:0000313" key="3">
    <source>
        <dbReference type="Proteomes" id="UP000041254"/>
    </source>
</evidence>
<accession>A0A0G4EUN8</accession>
<sequence length="104" mass="11323">MSREVQEADNEVVAAATAAAATKKTMSLELPPGPDEIGRTNKKKASSSIATTEFLPFWPQRKTAEELAEIVKKLRYGALLADPSLPWCPIRIATSRVCMLTGYS</sequence>
<organism evidence="2 3">
    <name type="scientific">Vitrella brassicaformis (strain CCMP3155)</name>
    <dbReference type="NCBI Taxonomy" id="1169540"/>
    <lineage>
        <taxon>Eukaryota</taxon>
        <taxon>Sar</taxon>
        <taxon>Alveolata</taxon>
        <taxon>Colpodellida</taxon>
        <taxon>Vitrellaceae</taxon>
        <taxon>Vitrella</taxon>
    </lineage>
</organism>
<evidence type="ECO:0000256" key="1">
    <source>
        <dbReference type="SAM" id="MobiDB-lite"/>
    </source>
</evidence>
<name>A0A0G4EUN8_VITBC</name>
<protein>
    <submittedName>
        <fullName evidence="2">Uncharacterized protein</fullName>
    </submittedName>
</protein>
<evidence type="ECO:0000313" key="2">
    <source>
        <dbReference type="EMBL" id="CEM02299.1"/>
    </source>
</evidence>
<dbReference type="AlphaFoldDB" id="A0A0G4EUN8"/>
<dbReference type="VEuPathDB" id="CryptoDB:Vbra_5411"/>
<proteinExistence type="predicted"/>
<feature type="region of interest" description="Disordered" evidence="1">
    <location>
        <begin position="20"/>
        <end position="45"/>
    </location>
</feature>
<dbReference type="Proteomes" id="UP000041254">
    <property type="component" value="Unassembled WGS sequence"/>
</dbReference>